<dbReference type="AlphaFoldDB" id="A0AAV4UJM6"/>
<dbReference type="Proteomes" id="UP001054945">
    <property type="component" value="Unassembled WGS sequence"/>
</dbReference>
<accession>A0AAV4UJM6</accession>
<comment type="caution">
    <text evidence="1">The sequence shown here is derived from an EMBL/GenBank/DDBJ whole genome shotgun (WGS) entry which is preliminary data.</text>
</comment>
<sequence length="83" mass="9130">MNILLGFPNLGPLSLTVPVTGSESEAFTYPPPPSLPFPTLAYVTVVWGGGVEYEGCVQDQVEFRSEEWHEPKRRGGKGTTFFL</sequence>
<dbReference type="EMBL" id="BPLR01012989">
    <property type="protein sequence ID" value="GIY57905.1"/>
    <property type="molecule type" value="Genomic_DNA"/>
</dbReference>
<gene>
    <name evidence="1" type="ORF">CEXT_563321</name>
</gene>
<organism evidence="1 2">
    <name type="scientific">Caerostris extrusa</name>
    <name type="common">Bark spider</name>
    <name type="synonym">Caerostris bankana</name>
    <dbReference type="NCBI Taxonomy" id="172846"/>
    <lineage>
        <taxon>Eukaryota</taxon>
        <taxon>Metazoa</taxon>
        <taxon>Ecdysozoa</taxon>
        <taxon>Arthropoda</taxon>
        <taxon>Chelicerata</taxon>
        <taxon>Arachnida</taxon>
        <taxon>Araneae</taxon>
        <taxon>Araneomorphae</taxon>
        <taxon>Entelegynae</taxon>
        <taxon>Araneoidea</taxon>
        <taxon>Araneidae</taxon>
        <taxon>Caerostris</taxon>
    </lineage>
</organism>
<name>A0AAV4UJM6_CAEEX</name>
<reference evidence="1 2" key="1">
    <citation type="submission" date="2021-06" db="EMBL/GenBank/DDBJ databases">
        <title>Caerostris extrusa draft genome.</title>
        <authorList>
            <person name="Kono N."/>
            <person name="Arakawa K."/>
        </authorList>
    </citation>
    <scope>NUCLEOTIDE SEQUENCE [LARGE SCALE GENOMIC DNA]</scope>
</reference>
<keyword evidence="2" id="KW-1185">Reference proteome</keyword>
<evidence type="ECO:0000313" key="1">
    <source>
        <dbReference type="EMBL" id="GIY57905.1"/>
    </source>
</evidence>
<evidence type="ECO:0000313" key="2">
    <source>
        <dbReference type="Proteomes" id="UP001054945"/>
    </source>
</evidence>
<proteinExistence type="predicted"/>
<protein>
    <submittedName>
        <fullName evidence="1">Uncharacterized protein</fullName>
    </submittedName>
</protein>